<evidence type="ECO:0000256" key="4">
    <source>
        <dbReference type="ARBA" id="ARBA00022827"/>
    </source>
</evidence>
<evidence type="ECO:0000313" key="8">
    <source>
        <dbReference type="EMBL" id="MDQ0350030.1"/>
    </source>
</evidence>
<proteinExistence type="inferred from homology"/>
<dbReference type="InterPro" id="IPR031656">
    <property type="entry name" value="DAO_C"/>
</dbReference>
<organism evidence="8 9">
    <name type="scientific">Ancylobacter vacuolatus</name>
    <dbReference type="NCBI Taxonomy" id="223389"/>
    <lineage>
        <taxon>Bacteria</taxon>
        <taxon>Pseudomonadati</taxon>
        <taxon>Pseudomonadota</taxon>
        <taxon>Alphaproteobacteria</taxon>
        <taxon>Hyphomicrobiales</taxon>
        <taxon>Xanthobacteraceae</taxon>
        <taxon>Ancylobacter</taxon>
    </lineage>
</organism>
<dbReference type="PANTHER" id="PTHR11985:SF15">
    <property type="entry name" value="GLYCEROL-3-PHOSPHATE DEHYDROGENASE, MITOCHONDRIAL"/>
    <property type="match status" value="1"/>
</dbReference>
<evidence type="ECO:0000259" key="6">
    <source>
        <dbReference type="Pfam" id="PF01266"/>
    </source>
</evidence>
<dbReference type="RefSeq" id="WP_307064225.1">
    <property type="nucleotide sequence ID" value="NZ_JAUSUH010000014.1"/>
</dbReference>
<evidence type="ECO:0000313" key="9">
    <source>
        <dbReference type="Proteomes" id="UP001238467"/>
    </source>
</evidence>
<keyword evidence="3" id="KW-0285">Flavoprotein</keyword>
<protein>
    <submittedName>
        <fullName evidence="8">Glycerol-3-phosphate dehydrogenase</fullName>
        <ecNumber evidence="8">1.1.5.3</ecNumber>
    </submittedName>
</protein>
<evidence type="ECO:0000259" key="7">
    <source>
        <dbReference type="Pfam" id="PF16901"/>
    </source>
</evidence>
<dbReference type="Gene3D" id="3.50.50.60">
    <property type="entry name" value="FAD/NAD(P)-binding domain"/>
    <property type="match status" value="1"/>
</dbReference>
<dbReference type="SUPFAM" id="SSF51905">
    <property type="entry name" value="FAD/NAD(P)-binding domain"/>
    <property type="match status" value="1"/>
</dbReference>
<dbReference type="GO" id="GO:0004368">
    <property type="term" value="F:glycerol-3-phosphate dehydrogenase (quinone) activity"/>
    <property type="evidence" value="ECO:0007669"/>
    <property type="project" value="UniProtKB-EC"/>
</dbReference>
<name>A0ABU0DNR7_9HYPH</name>
<accession>A0ABU0DNR7</accession>
<feature type="domain" description="FAD dependent oxidoreductase" evidence="6">
    <location>
        <begin position="24"/>
        <end position="373"/>
    </location>
</feature>
<keyword evidence="9" id="KW-1185">Reference proteome</keyword>
<keyword evidence="4" id="KW-0274">FAD</keyword>
<dbReference type="Proteomes" id="UP001238467">
    <property type="component" value="Unassembled WGS sequence"/>
</dbReference>
<sequence length="568" mass="61494">MLSRDAILDSLRTGPGSGSPVPEVLIIGAGINGVGVFRDLAVQGVPSLLVDMGDICSATSSASSRLIHGGLRYLEIGEFSLVRESVEERNRLLLDAPHLVRPLRVRVPIADRFSGALASVGRFLGWVRTPGPKGAFVVALGLRVYDLFNRRDQTMPNHRMVPAREFRAQMPALASSTRYVAEYHDARLTAPERLGLELVAQAEQMCPAARAASYVAVVGRDGGRILLADTITGERFTVTPKLVVNCAGAYVDAVDGSFGINQRLIGGTKGSHLVVRNRALVESLADTMIYFETPDHRICLAYPLDDTHALVGTTDLRTDDPDDTVCSDAEIDYLFEVMAMAMPAITLDRGQIVYTYAGIRPLPASDQVAGAISRDHSIRTFPPQGDRPFPVLSLVGGKWTTFRACAEEIADDVLARIGLARRRSTAGIAIGGSTGWPADRAGYIADLSQRFGLTPARARTLFDRYGTLASKRLEDFAAQHEIPLTTLPDYSYQEIAAIAREERVVRLEDVVLRRTHIALLGQATAEALAELGTVVGEALGWSAERIAQEVVATAQVIATRHHLPGRTQ</sequence>
<dbReference type="Pfam" id="PF01266">
    <property type="entry name" value="DAO"/>
    <property type="match status" value="1"/>
</dbReference>
<gene>
    <name evidence="8" type="ORF">J2S76_004486</name>
</gene>
<dbReference type="EC" id="1.1.5.3" evidence="8"/>
<evidence type="ECO:0000256" key="3">
    <source>
        <dbReference type="ARBA" id="ARBA00022630"/>
    </source>
</evidence>
<dbReference type="Gene3D" id="3.30.9.10">
    <property type="entry name" value="D-Amino Acid Oxidase, subunit A, domain 2"/>
    <property type="match status" value="1"/>
</dbReference>
<dbReference type="InterPro" id="IPR038299">
    <property type="entry name" value="DAO_C_sf"/>
</dbReference>
<comment type="similarity">
    <text evidence="2">Belongs to the FAD-dependent glycerol-3-phosphate dehydrogenase family.</text>
</comment>
<reference evidence="8 9" key="1">
    <citation type="submission" date="2023-07" db="EMBL/GenBank/DDBJ databases">
        <title>Genomic Encyclopedia of Type Strains, Phase IV (KMG-IV): sequencing the most valuable type-strain genomes for metagenomic binning, comparative biology and taxonomic classification.</title>
        <authorList>
            <person name="Goeker M."/>
        </authorList>
    </citation>
    <scope>NUCLEOTIDE SEQUENCE [LARGE SCALE GENOMIC DNA]</scope>
    <source>
        <strain evidence="8 9">DSM 1277</strain>
    </source>
</reference>
<comment type="cofactor">
    <cofactor evidence="1">
        <name>FAD</name>
        <dbReference type="ChEBI" id="CHEBI:57692"/>
    </cofactor>
</comment>
<dbReference type="PANTHER" id="PTHR11985">
    <property type="entry name" value="GLYCEROL-3-PHOSPHATE DEHYDROGENASE"/>
    <property type="match status" value="1"/>
</dbReference>
<dbReference type="EMBL" id="JAUSUH010000014">
    <property type="protein sequence ID" value="MDQ0350030.1"/>
    <property type="molecule type" value="Genomic_DNA"/>
</dbReference>
<dbReference type="InterPro" id="IPR036188">
    <property type="entry name" value="FAD/NAD-bd_sf"/>
</dbReference>
<comment type="caution">
    <text evidence="8">The sequence shown here is derived from an EMBL/GenBank/DDBJ whole genome shotgun (WGS) entry which is preliminary data.</text>
</comment>
<dbReference type="Gene3D" id="1.10.8.870">
    <property type="entry name" value="Alpha-glycerophosphate oxidase, cap domain"/>
    <property type="match status" value="1"/>
</dbReference>
<evidence type="ECO:0000256" key="5">
    <source>
        <dbReference type="ARBA" id="ARBA00023002"/>
    </source>
</evidence>
<keyword evidence="5 8" id="KW-0560">Oxidoreductase</keyword>
<dbReference type="Pfam" id="PF16901">
    <property type="entry name" value="DAO_C"/>
    <property type="match status" value="1"/>
</dbReference>
<dbReference type="InterPro" id="IPR000447">
    <property type="entry name" value="G3P_DH_FAD-dep"/>
</dbReference>
<dbReference type="InterPro" id="IPR006076">
    <property type="entry name" value="FAD-dep_OxRdtase"/>
</dbReference>
<feature type="domain" description="Alpha-glycerophosphate oxidase C-terminal" evidence="7">
    <location>
        <begin position="424"/>
        <end position="545"/>
    </location>
</feature>
<dbReference type="PRINTS" id="PR01001">
    <property type="entry name" value="FADG3PDH"/>
</dbReference>
<evidence type="ECO:0000256" key="2">
    <source>
        <dbReference type="ARBA" id="ARBA00007330"/>
    </source>
</evidence>
<evidence type="ECO:0000256" key="1">
    <source>
        <dbReference type="ARBA" id="ARBA00001974"/>
    </source>
</evidence>